<feature type="region of interest" description="Disordered" evidence="1">
    <location>
        <begin position="101"/>
        <end position="129"/>
    </location>
</feature>
<proteinExistence type="predicted"/>
<dbReference type="RefSeq" id="WP_187748883.1">
    <property type="nucleotide sequence ID" value="NZ_CP060828.1"/>
</dbReference>
<gene>
    <name evidence="3" type="ORF">IAG44_22590</name>
</gene>
<evidence type="ECO:0000313" key="3">
    <source>
        <dbReference type="EMBL" id="QNP71925.1"/>
    </source>
</evidence>
<sequence>MTRIRSTLRNRAGAVHLARILLPAWTALVPAATITPSQPPGTSGYNVFWVPGQGLWDDWDGGVSATERAMILRLQLADAAMFIPLGTLLTFTRPTLTPARTTLAMSTGPSGRHRLADTGGRPHRAKMNP</sequence>
<keyword evidence="4" id="KW-1185">Reference proteome</keyword>
<feature type="signal peptide" evidence="2">
    <location>
        <begin position="1"/>
        <end position="31"/>
    </location>
</feature>
<evidence type="ECO:0000256" key="2">
    <source>
        <dbReference type="SAM" id="SignalP"/>
    </source>
</evidence>
<reference evidence="3 4" key="1">
    <citation type="submission" date="2020-08" db="EMBL/GenBank/DDBJ databases">
        <title>A novel species.</title>
        <authorList>
            <person name="Gao J."/>
        </authorList>
    </citation>
    <scope>NUCLEOTIDE SEQUENCE [LARGE SCALE GENOMIC DNA]</scope>
    <source>
        <strain evidence="3 4">CRXT-G-22</strain>
    </source>
</reference>
<dbReference type="KEGG" id="sroi:IAG44_22590"/>
<evidence type="ECO:0000313" key="4">
    <source>
        <dbReference type="Proteomes" id="UP000516052"/>
    </source>
</evidence>
<organism evidence="3 4">
    <name type="scientific">Streptomyces roseirectus</name>
    <dbReference type="NCBI Taxonomy" id="2768066"/>
    <lineage>
        <taxon>Bacteria</taxon>
        <taxon>Bacillati</taxon>
        <taxon>Actinomycetota</taxon>
        <taxon>Actinomycetes</taxon>
        <taxon>Kitasatosporales</taxon>
        <taxon>Streptomycetaceae</taxon>
        <taxon>Streptomyces</taxon>
    </lineage>
</organism>
<dbReference type="AlphaFoldDB" id="A0A7H0IGK9"/>
<protein>
    <submittedName>
        <fullName evidence="3">Uncharacterized protein</fullName>
    </submittedName>
</protein>
<dbReference type="EMBL" id="CP060828">
    <property type="protein sequence ID" value="QNP71925.1"/>
    <property type="molecule type" value="Genomic_DNA"/>
</dbReference>
<keyword evidence="2" id="KW-0732">Signal</keyword>
<evidence type="ECO:0000256" key="1">
    <source>
        <dbReference type="SAM" id="MobiDB-lite"/>
    </source>
</evidence>
<feature type="chain" id="PRO_5028944811" evidence="2">
    <location>
        <begin position="32"/>
        <end position="129"/>
    </location>
</feature>
<name>A0A7H0IGK9_9ACTN</name>
<accession>A0A7H0IGK9</accession>
<dbReference type="Proteomes" id="UP000516052">
    <property type="component" value="Chromosome"/>
</dbReference>